<comment type="subcellular location">
    <subcellularLocation>
        <location evidence="1">Cell membrane</location>
        <topology evidence="1">Peripheral membrane protein</topology>
    </subcellularLocation>
</comment>
<reference evidence="11" key="1">
    <citation type="journal article" date="2014" name="Genome Announc.">
        <title>Draft Genome Sequences of Marine Flavobacterium Nonlabens Strains NR17, NR24, NR27, NR32, NR33, and Ara13.</title>
        <authorList>
            <person name="Nakanishi M."/>
            <person name="Meirelles P."/>
            <person name="Suzuki R."/>
            <person name="Takatani N."/>
            <person name="Mino S."/>
            <person name="Suda W."/>
            <person name="Oshima K."/>
            <person name="Hattori M."/>
            <person name="Ohkuma M."/>
            <person name="Hosokawa M."/>
            <person name="Miyashita K."/>
            <person name="Thompson F.L."/>
            <person name="Niwa A."/>
            <person name="Sawabe T."/>
            <person name="Sawabe T."/>
        </authorList>
    </citation>
    <scope>NUCLEOTIDE SEQUENCE [LARGE SCALE GENOMIC DNA]</scope>
    <source>
        <strain evidence="11">JCM 19294</strain>
    </source>
</reference>
<dbReference type="SUPFAM" id="SSF52540">
    <property type="entry name" value="P-loop containing nucleoside triphosphate hydrolases"/>
    <property type="match status" value="1"/>
</dbReference>
<feature type="domain" description="ABC transporter" evidence="10">
    <location>
        <begin position="2"/>
        <end position="239"/>
    </location>
</feature>
<name>A0A090Q5S8_9FLAO</name>
<dbReference type="PROSITE" id="PS50893">
    <property type="entry name" value="ABC_TRANSPORTER_2"/>
    <property type="match status" value="1"/>
</dbReference>
<evidence type="ECO:0000313" key="12">
    <source>
        <dbReference type="Proteomes" id="UP000029221"/>
    </source>
</evidence>
<keyword evidence="5" id="KW-0547">Nucleotide-binding</keyword>
<organism evidence="11 12">
    <name type="scientific">Nonlabens tegetincola</name>
    <dbReference type="NCBI Taxonomy" id="323273"/>
    <lineage>
        <taxon>Bacteria</taxon>
        <taxon>Pseudomonadati</taxon>
        <taxon>Bacteroidota</taxon>
        <taxon>Flavobacteriia</taxon>
        <taxon>Flavobacteriales</taxon>
        <taxon>Flavobacteriaceae</taxon>
        <taxon>Nonlabens</taxon>
    </lineage>
</organism>
<dbReference type="InterPro" id="IPR003593">
    <property type="entry name" value="AAA+_ATPase"/>
</dbReference>
<dbReference type="Pfam" id="PF00005">
    <property type="entry name" value="ABC_tran"/>
    <property type="match status" value="1"/>
</dbReference>
<evidence type="ECO:0000256" key="4">
    <source>
        <dbReference type="ARBA" id="ARBA00022496"/>
    </source>
</evidence>
<dbReference type="GO" id="GO:0005886">
    <property type="term" value="C:plasma membrane"/>
    <property type="evidence" value="ECO:0007669"/>
    <property type="project" value="UniProtKB-SubCell"/>
</dbReference>
<evidence type="ECO:0000256" key="2">
    <source>
        <dbReference type="ARBA" id="ARBA00022448"/>
    </source>
</evidence>
<evidence type="ECO:0000256" key="3">
    <source>
        <dbReference type="ARBA" id="ARBA00022475"/>
    </source>
</evidence>
<dbReference type="InterPro" id="IPR051535">
    <property type="entry name" value="Siderophore_ABC-ATPase"/>
</dbReference>
<keyword evidence="4" id="KW-0410">Iron transport</keyword>
<keyword evidence="3" id="KW-1003">Cell membrane</keyword>
<dbReference type="InterPro" id="IPR003439">
    <property type="entry name" value="ABC_transporter-like_ATP-bd"/>
</dbReference>
<dbReference type="STRING" id="319236.BST91_04380"/>
<dbReference type="PANTHER" id="PTHR42771">
    <property type="entry name" value="IRON(3+)-HYDROXAMATE IMPORT ATP-BINDING PROTEIN FHUC"/>
    <property type="match status" value="1"/>
</dbReference>
<keyword evidence="9" id="KW-0472">Membrane</keyword>
<dbReference type="GO" id="GO:0016887">
    <property type="term" value="F:ATP hydrolysis activity"/>
    <property type="evidence" value="ECO:0007669"/>
    <property type="project" value="InterPro"/>
</dbReference>
<keyword evidence="7" id="KW-0408">Iron</keyword>
<keyword evidence="8" id="KW-0406">Ion transport</keyword>
<accession>A0A090Q5S8</accession>
<gene>
    <name evidence="11" type="ORF">JCM19294_614</name>
</gene>
<keyword evidence="2" id="KW-0813">Transport</keyword>
<evidence type="ECO:0000256" key="9">
    <source>
        <dbReference type="ARBA" id="ARBA00023136"/>
    </source>
</evidence>
<dbReference type="Proteomes" id="UP000029221">
    <property type="component" value="Unassembled WGS sequence"/>
</dbReference>
<dbReference type="SMART" id="SM00382">
    <property type="entry name" value="AAA"/>
    <property type="match status" value="1"/>
</dbReference>
<dbReference type="GO" id="GO:0005524">
    <property type="term" value="F:ATP binding"/>
    <property type="evidence" value="ECO:0007669"/>
    <property type="project" value="UniProtKB-KW"/>
</dbReference>
<evidence type="ECO:0000256" key="7">
    <source>
        <dbReference type="ARBA" id="ARBA00023004"/>
    </source>
</evidence>
<proteinExistence type="predicted"/>
<evidence type="ECO:0000256" key="1">
    <source>
        <dbReference type="ARBA" id="ARBA00004202"/>
    </source>
</evidence>
<dbReference type="PANTHER" id="PTHR42771:SF2">
    <property type="entry name" value="IRON(3+)-HYDROXAMATE IMPORT ATP-BINDING PROTEIN FHUC"/>
    <property type="match status" value="1"/>
</dbReference>
<dbReference type="InterPro" id="IPR027417">
    <property type="entry name" value="P-loop_NTPase"/>
</dbReference>
<dbReference type="AlphaFoldDB" id="A0A090Q5S8"/>
<evidence type="ECO:0000256" key="8">
    <source>
        <dbReference type="ARBA" id="ARBA00023065"/>
    </source>
</evidence>
<dbReference type="eggNOG" id="COG1120">
    <property type="taxonomic scope" value="Bacteria"/>
</dbReference>
<keyword evidence="12" id="KW-1185">Reference proteome</keyword>
<sequence>MLVAQDLHIGYGSCEVARTVGDFAFAKANLTAIIGGNGMGKSTFLRALAYGNHKISGNVILDNKLRQNYSDVEWSRKVAVVITQREFSHHLTVKELLELSRIPYSNFMAKISEVDNEIIQKISTDFQISTLLDRRLHSLSDGQLQRVLIARALVQDTDFILMDEPTSHLDLNFKIDLLHQLKEVCLTNKKGIIFCTHELEMALHLANELVTIHKGSIVKHTRQELLSSNLLNKMFPSSKLNFDENGVSYKW</sequence>
<dbReference type="EMBL" id="BBML01000004">
    <property type="protein sequence ID" value="GAK97108.1"/>
    <property type="molecule type" value="Genomic_DNA"/>
</dbReference>
<dbReference type="RefSeq" id="WP_042278662.1">
    <property type="nucleotide sequence ID" value="NZ_BBML01000004.1"/>
</dbReference>
<comment type="caution">
    <text evidence="11">The sequence shown here is derived from an EMBL/GenBank/DDBJ whole genome shotgun (WGS) entry which is preliminary data.</text>
</comment>
<protein>
    <submittedName>
        <fullName evidence="11">Iron(III) ABC transporter</fullName>
    </submittedName>
</protein>
<evidence type="ECO:0000313" key="11">
    <source>
        <dbReference type="EMBL" id="GAK97108.1"/>
    </source>
</evidence>
<keyword evidence="6" id="KW-0067">ATP-binding</keyword>
<evidence type="ECO:0000256" key="5">
    <source>
        <dbReference type="ARBA" id="ARBA00022741"/>
    </source>
</evidence>
<evidence type="ECO:0000256" key="6">
    <source>
        <dbReference type="ARBA" id="ARBA00022840"/>
    </source>
</evidence>
<evidence type="ECO:0000259" key="10">
    <source>
        <dbReference type="PROSITE" id="PS50893"/>
    </source>
</evidence>
<dbReference type="Gene3D" id="3.40.50.300">
    <property type="entry name" value="P-loop containing nucleotide triphosphate hydrolases"/>
    <property type="match status" value="1"/>
</dbReference>
<dbReference type="GO" id="GO:0006826">
    <property type="term" value="P:iron ion transport"/>
    <property type="evidence" value="ECO:0007669"/>
    <property type="project" value="UniProtKB-KW"/>
</dbReference>